<keyword evidence="5 10" id="KW-1133">Transmembrane helix</keyword>
<reference evidence="13" key="1">
    <citation type="submission" date="2025-08" db="UniProtKB">
        <authorList>
            <consortium name="Ensembl"/>
        </authorList>
    </citation>
    <scope>IDENTIFICATION</scope>
</reference>
<sequence length="1453" mass="164820">MASPRKVTEKRHNPVESICRKIRAIHKREAISNPVQQIIKYQSSSFDSPQTNTKKDFEEVLRKMTAASVPTPDSHWSSSEEVDAFISLPQIISPKTPSISHLSSPETATYSVILTSSENVLKPKSQSNKNDTSLMSQIRKAEFFSNKDLNNYCSENNFSTLTLDFDSTFGQSLKCFDPQDSVVKNLSLNGNGWKQEADDGKEDVTHSINRACEEEALTNIFHACDIKQKELICSSFSKGSVGVAKIIDFLRQTTSQNSEDSGLEQLWNMLDPEKRDPRVGLETFQAMMKEWMAYCGNKREGVNHRLSSIIDDSVFEQDGIKSDGTMKMSTDITDSVSGSFEALGGDTSKGVLEVSDLIAYIADLHFNKQKLEEENNKFTLALENLEETNSQLSEDCTELRLQVKSAHQAIMRTNLLKEELEELKSMNASEEQKSMIVAQSKQLETENRALILKIGILQEENIKNIMDIDRLEKKIEDLSKTEAEHQMQLHTYENTLLNKDTSLQKKGLYIEELKSTIIEYGSIIENLRGDKNKLAHELQHLQQELITNGIQLNVNGECNSIISEGEKSLLYELTLAQSAENTDTERQHNAINLSSLDTTMDQEMLLLLREPEQKGVEFTTTLQKLHEEISKIATLIESCRWWVNNREITVREKWEEQLTEFNNIMEEKLDLCILMLNILGNHKESLDQEFAKLIEILKRFRQEYFYFRKEFLASQKQLEVIKQLQEDAVNQEGILGKRLQEASQWLEDAKEQGKDRDREAHSASEKATSLLHKLEEAISEQRKLQTINTELSNTCQALQQKTRKLKTTIETLQKRLIEGEHHGLLFQSFLDEELPHYDSLSCTDAIQQPLQEKLQCCHKLYGGQEARIHQTPLALKHTCWYTPLLDALSLDSFTAVPTLESTPFSGVANQIHALRERPTYGEVKGGALDITRRHKCPGPTSGPNPGTNLSGYIRMNDDPSMEENGVERVCSESLLQSREYSSLPLPRHTSSTDSTITSSDPGLEILNMASCDLDSSSLCKKEEDTRTASPMTEAQGMNPAHDNTAFQDSTSKDKTILNLEAKEEPETIEEHKKERASGDSAVSPLPVTTVKSVNFRQSENTSANEKEVEAEFLRLSLGFKCDWFTLEKRVKLEERSRDLAEENLKKEITNCLKLLESLTSLCEDDNQAQEIIKKLEKSIKFLSQCTARVASRAEMLGAINQESRVSKAVEVMIQHVENLKRMYAKEHAELEELKQVLLQNERSFNPLEDDDDCQIKKRSASLNSKPPSLRRVTIASLPRNIGNAGMVAGMENNDRFSRRSSSWRILGSKQSEHRPSLPRFISTYSWADAEEEKCELKTKDDSEPPGEEIVERTRKPSLSEKKNNPSKWDVSSVYDTIASWATNLKSSIRKANKALWLSIAFIVLFAALMSFLTGRFFQKSVDAAPTQQEDSWTSLEHILWPFTRLRHNGPPPV</sequence>
<evidence type="ECO:0000313" key="13">
    <source>
        <dbReference type="Ensembl" id="ENSCANP00000034757.1"/>
    </source>
</evidence>
<dbReference type="InterPro" id="IPR039508">
    <property type="entry name" value="KASH5_EF-hand-like_dom"/>
</dbReference>
<feature type="coiled-coil region" evidence="8">
    <location>
        <begin position="368"/>
        <end position="495"/>
    </location>
</feature>
<accession>A0A2K5K115</accession>
<evidence type="ECO:0000256" key="10">
    <source>
        <dbReference type="SAM" id="Phobius"/>
    </source>
</evidence>
<evidence type="ECO:0000259" key="12">
    <source>
        <dbReference type="Pfam" id="PF14662"/>
    </source>
</evidence>
<keyword evidence="7 10" id="KW-0472">Membrane</keyword>
<keyword evidence="3" id="KW-0963">Cytoplasm</keyword>
<name>A0A2K5K115_COLAP</name>
<dbReference type="PANTHER" id="PTHR15352:SF3">
    <property type="entry name" value="INOSITOL 1,4,5-TRIPHOSPHATE RECEPTOR ASSOCIATED 2"/>
    <property type="match status" value="1"/>
</dbReference>
<dbReference type="InterPro" id="IPR008677">
    <property type="entry name" value="MRVI1"/>
</dbReference>
<feature type="transmembrane region" description="Helical" evidence="10">
    <location>
        <begin position="1394"/>
        <end position="1412"/>
    </location>
</feature>
<evidence type="ECO:0000256" key="1">
    <source>
        <dbReference type="ARBA" id="ARBA00004167"/>
    </source>
</evidence>
<dbReference type="Pfam" id="PF14662">
    <property type="entry name" value="KASH_CCD"/>
    <property type="match status" value="1"/>
</dbReference>
<keyword evidence="6 8" id="KW-0175">Coiled coil</keyword>
<evidence type="ECO:0000256" key="3">
    <source>
        <dbReference type="ARBA" id="ARBA00022490"/>
    </source>
</evidence>
<feature type="region of interest" description="Disordered" evidence="9">
    <location>
        <begin position="1335"/>
        <end position="1364"/>
    </location>
</feature>
<feature type="compositionally biased region" description="Basic and acidic residues" evidence="9">
    <location>
        <begin position="747"/>
        <end position="764"/>
    </location>
</feature>
<evidence type="ECO:0000256" key="9">
    <source>
        <dbReference type="SAM" id="MobiDB-lite"/>
    </source>
</evidence>
<evidence type="ECO:0000259" key="11">
    <source>
        <dbReference type="Pfam" id="PF14658"/>
    </source>
</evidence>
<feature type="compositionally biased region" description="Low complexity" evidence="9">
    <location>
        <begin position="989"/>
        <end position="1000"/>
    </location>
</feature>
<dbReference type="Pfam" id="PF05781">
    <property type="entry name" value="MRVI1"/>
    <property type="match status" value="1"/>
</dbReference>
<dbReference type="Pfam" id="PF14658">
    <property type="entry name" value="EF-hand_9"/>
    <property type="match status" value="1"/>
</dbReference>
<keyword evidence="14" id="KW-1185">Reference proteome</keyword>
<feature type="region of interest" description="Disordered" evidence="9">
    <location>
        <begin position="1064"/>
        <end position="1084"/>
    </location>
</feature>
<evidence type="ECO:0000256" key="2">
    <source>
        <dbReference type="ARBA" id="ARBA00004496"/>
    </source>
</evidence>
<feature type="compositionally biased region" description="Basic and acidic residues" evidence="9">
    <location>
        <begin position="1064"/>
        <end position="1077"/>
    </location>
</feature>
<feature type="region of interest" description="Disordered" evidence="9">
    <location>
        <begin position="747"/>
        <end position="767"/>
    </location>
</feature>
<feature type="domain" description="Protein KASH5 EF-hand-like" evidence="11">
    <location>
        <begin position="233"/>
        <end position="291"/>
    </location>
</feature>
<feature type="coiled-coil region" evidence="8">
    <location>
        <begin position="651"/>
        <end position="703"/>
    </location>
</feature>
<feature type="compositionally biased region" description="Basic and acidic residues" evidence="9">
    <location>
        <begin position="1349"/>
        <end position="1363"/>
    </location>
</feature>
<evidence type="ECO:0000256" key="4">
    <source>
        <dbReference type="ARBA" id="ARBA00022692"/>
    </source>
</evidence>
<evidence type="ECO:0000313" key="14">
    <source>
        <dbReference type="Proteomes" id="UP000233080"/>
    </source>
</evidence>
<dbReference type="Proteomes" id="UP000233080">
    <property type="component" value="Unassembled WGS sequence"/>
</dbReference>
<feature type="region of interest" description="Disordered" evidence="9">
    <location>
        <begin position="980"/>
        <end position="1001"/>
    </location>
</feature>
<dbReference type="GO" id="GO:0005789">
    <property type="term" value="C:endoplasmic reticulum membrane"/>
    <property type="evidence" value="ECO:0007669"/>
    <property type="project" value="TreeGrafter"/>
</dbReference>
<reference evidence="13" key="2">
    <citation type="submission" date="2025-09" db="UniProtKB">
        <authorList>
            <consortium name="Ensembl"/>
        </authorList>
    </citation>
    <scope>IDENTIFICATION</scope>
</reference>
<evidence type="ECO:0000256" key="8">
    <source>
        <dbReference type="SAM" id="Coils"/>
    </source>
</evidence>
<feature type="domain" description="KASH5-like coiled-coil" evidence="12">
    <location>
        <begin position="353"/>
        <end position="540"/>
    </location>
</feature>
<proteinExistence type="predicted"/>
<keyword evidence="4 10" id="KW-0812">Transmembrane</keyword>
<dbReference type="STRING" id="336983.ENSCANP00000034757"/>
<dbReference type="InterPro" id="IPR028168">
    <property type="entry name" value="KASH5_CC"/>
</dbReference>
<organism evidence="13 14">
    <name type="scientific">Colobus angolensis palliatus</name>
    <name type="common">Peters' Angolan colobus</name>
    <dbReference type="NCBI Taxonomy" id="336983"/>
    <lineage>
        <taxon>Eukaryota</taxon>
        <taxon>Metazoa</taxon>
        <taxon>Chordata</taxon>
        <taxon>Craniata</taxon>
        <taxon>Vertebrata</taxon>
        <taxon>Euteleostomi</taxon>
        <taxon>Mammalia</taxon>
        <taxon>Eutheria</taxon>
        <taxon>Euarchontoglires</taxon>
        <taxon>Primates</taxon>
        <taxon>Haplorrhini</taxon>
        <taxon>Catarrhini</taxon>
        <taxon>Cercopithecidae</taxon>
        <taxon>Colobinae</taxon>
        <taxon>Colobus</taxon>
    </lineage>
</organism>
<dbReference type="Ensembl" id="ENSCANT00000057991.1">
    <property type="protein sequence ID" value="ENSCANP00000034757.1"/>
    <property type="gene ID" value="ENSCANG00000041056.1"/>
</dbReference>
<evidence type="ECO:0000256" key="5">
    <source>
        <dbReference type="ARBA" id="ARBA00022989"/>
    </source>
</evidence>
<evidence type="ECO:0000256" key="6">
    <source>
        <dbReference type="ARBA" id="ARBA00023054"/>
    </source>
</evidence>
<evidence type="ECO:0008006" key="15">
    <source>
        <dbReference type="Google" id="ProtNLM"/>
    </source>
</evidence>
<protein>
    <recommendedName>
        <fullName evidence="15">Inositol 1,4,5-triphosphate receptor associated 2</fullName>
    </recommendedName>
</protein>
<dbReference type="OMA" id="EWMAYCG"/>
<evidence type="ECO:0000256" key="7">
    <source>
        <dbReference type="ARBA" id="ARBA00023136"/>
    </source>
</evidence>
<comment type="subcellular location">
    <subcellularLocation>
        <location evidence="2">Cytoplasm</location>
    </subcellularLocation>
    <subcellularLocation>
        <location evidence="1">Membrane</location>
        <topology evidence="1">Single-pass membrane protein</topology>
    </subcellularLocation>
</comment>
<dbReference type="PANTHER" id="PTHR15352">
    <property type="entry name" value="LYMPHOID-RESTRICTED MEMBRANE PROTEIN, JAW1"/>
    <property type="match status" value="1"/>
</dbReference>